<sequence length="364" mass="41351">MENMVNFQELVNLYCGKKIFLTGHTGFKGSWLLKILSLLGAEIKGYALEPQTSNDLFNLIGGNDLCDSIIGDLRNKKKLEKEILDFQPDFIFHLAAQPLVRLSYEIPVETFEVNAIGTANVLDSARLLNKKCSIILITTDKVYHNYEWIYPYRESDRLGGYDPYSASKACSELIIESYRNSFFNILKYEDHLKGIAVARAGNVIGGGDWAKDRLIPDIVRSLINQKPISIRNPNSVRPWQHVLEPLLGYLTLGVYLEKQPIEYSSAYNFGPQAEDALSVENMLELAINSWGSGEFMVEKQINQPHEAGLLKLDISKVKSELNWIPKFNAIKTINYTLDWYKAFIANSSSINEFTEEQIMNFINC</sequence>
<evidence type="ECO:0000259" key="1">
    <source>
        <dbReference type="Pfam" id="PF16363"/>
    </source>
</evidence>
<protein>
    <submittedName>
        <fullName evidence="2">CDP-glucose 4,6-dehydratase</fullName>
        <ecNumber evidence="2">4.2.1.45</ecNumber>
    </submittedName>
</protein>
<dbReference type="RefSeq" id="WP_377980995.1">
    <property type="nucleotide sequence ID" value="NZ_JBBKXX010000002.1"/>
</dbReference>
<dbReference type="NCBIfam" id="TIGR02622">
    <property type="entry name" value="CDP_4_6_dhtase"/>
    <property type="match status" value="1"/>
</dbReference>
<dbReference type="CDD" id="cd05252">
    <property type="entry name" value="CDP_GD_SDR_e"/>
    <property type="match status" value="1"/>
</dbReference>
<proteinExistence type="predicted"/>
<name>A0ABW6DLC0_9BACT</name>
<dbReference type="PANTHER" id="PTHR43000">
    <property type="entry name" value="DTDP-D-GLUCOSE 4,6-DEHYDRATASE-RELATED"/>
    <property type="match status" value="1"/>
</dbReference>
<dbReference type="EMBL" id="JBBKXX010000002">
    <property type="protein sequence ID" value="MFD3408617.1"/>
    <property type="molecule type" value="Genomic_DNA"/>
</dbReference>
<comment type="caution">
    <text evidence="2">The sequence shown here is derived from an EMBL/GenBank/DDBJ whole genome shotgun (WGS) entry which is preliminary data.</text>
</comment>
<keyword evidence="3" id="KW-1185">Reference proteome</keyword>
<dbReference type="InterPro" id="IPR013445">
    <property type="entry name" value="CDP_4_6_deHydtase"/>
</dbReference>
<dbReference type="SUPFAM" id="SSF51735">
    <property type="entry name" value="NAD(P)-binding Rossmann-fold domains"/>
    <property type="match status" value="1"/>
</dbReference>
<dbReference type="InterPro" id="IPR016040">
    <property type="entry name" value="NAD(P)-bd_dom"/>
</dbReference>
<dbReference type="Gene3D" id="3.90.25.10">
    <property type="entry name" value="UDP-galactose 4-epimerase, domain 1"/>
    <property type="match status" value="1"/>
</dbReference>
<organism evidence="2 3">
    <name type="scientific">Aquirufa esocilacus</name>
    <dbReference type="NCBI Taxonomy" id="3096513"/>
    <lineage>
        <taxon>Bacteria</taxon>
        <taxon>Pseudomonadati</taxon>
        <taxon>Bacteroidota</taxon>
        <taxon>Cytophagia</taxon>
        <taxon>Cytophagales</taxon>
        <taxon>Flectobacillaceae</taxon>
        <taxon>Aquirufa</taxon>
    </lineage>
</organism>
<evidence type="ECO:0000313" key="2">
    <source>
        <dbReference type="EMBL" id="MFD3408617.1"/>
    </source>
</evidence>
<accession>A0ABW6DLC0</accession>
<dbReference type="Proteomes" id="UP001598019">
    <property type="component" value="Unassembled WGS sequence"/>
</dbReference>
<keyword evidence="2" id="KW-0456">Lyase</keyword>
<dbReference type="Gene3D" id="3.40.50.720">
    <property type="entry name" value="NAD(P)-binding Rossmann-like Domain"/>
    <property type="match status" value="1"/>
</dbReference>
<dbReference type="GO" id="GO:0047733">
    <property type="term" value="F:CDP-glucose 4,6-dehydratase activity"/>
    <property type="evidence" value="ECO:0007669"/>
    <property type="project" value="UniProtKB-EC"/>
</dbReference>
<dbReference type="EC" id="4.2.1.45" evidence="2"/>
<gene>
    <name evidence="2" type="primary">rfbG</name>
    <name evidence="2" type="ORF">SKC37_08105</name>
</gene>
<dbReference type="Pfam" id="PF16363">
    <property type="entry name" value="GDP_Man_Dehyd"/>
    <property type="match status" value="1"/>
</dbReference>
<feature type="domain" description="NAD(P)-binding" evidence="1">
    <location>
        <begin position="21"/>
        <end position="329"/>
    </location>
</feature>
<dbReference type="InterPro" id="IPR036291">
    <property type="entry name" value="NAD(P)-bd_dom_sf"/>
</dbReference>
<reference evidence="2 3" key="1">
    <citation type="submission" date="2024-03" db="EMBL/GenBank/DDBJ databases">
        <title>Aquirufa genome sequencing.</title>
        <authorList>
            <person name="Pitt A."/>
            <person name="Hahn M.W."/>
        </authorList>
    </citation>
    <scope>NUCLEOTIDE SEQUENCE [LARGE SCALE GENOMIC DNA]</scope>
    <source>
        <strain evidence="2 3">HETE-83D</strain>
    </source>
</reference>
<evidence type="ECO:0000313" key="3">
    <source>
        <dbReference type="Proteomes" id="UP001598019"/>
    </source>
</evidence>